<comment type="similarity">
    <text evidence="2">Belongs to the MESD family.</text>
</comment>
<evidence type="ECO:0000256" key="4">
    <source>
        <dbReference type="ARBA" id="ARBA00022729"/>
    </source>
</evidence>
<evidence type="ECO:0000256" key="5">
    <source>
        <dbReference type="ARBA" id="ARBA00022824"/>
    </source>
</evidence>
<protein>
    <submittedName>
        <fullName evidence="9">AMPK1_CBM domain-containing protein</fullName>
    </submittedName>
</protein>
<keyword evidence="3" id="KW-0879">Wnt signaling pathway</keyword>
<gene>
    <name evidence="7" type="ORF">SBAD_LOCUS9023</name>
</gene>
<reference evidence="7 8" key="2">
    <citation type="submission" date="2018-11" db="EMBL/GenBank/DDBJ databases">
        <authorList>
            <consortium name="Pathogen Informatics"/>
        </authorList>
    </citation>
    <scope>NUCLEOTIDE SEQUENCE [LARGE SCALE GENOMIC DNA]</scope>
</reference>
<reference evidence="9" key="1">
    <citation type="submission" date="2016-06" db="UniProtKB">
        <authorList>
            <consortium name="WormBaseParasite"/>
        </authorList>
    </citation>
    <scope>IDENTIFICATION</scope>
</reference>
<dbReference type="InterPro" id="IPR019330">
    <property type="entry name" value="MESD"/>
</dbReference>
<evidence type="ECO:0000256" key="6">
    <source>
        <dbReference type="ARBA" id="ARBA00023186"/>
    </source>
</evidence>
<accession>A0A183IZH5</accession>
<organism evidence="9">
    <name type="scientific">Soboliphyme baturini</name>
    <dbReference type="NCBI Taxonomy" id="241478"/>
    <lineage>
        <taxon>Eukaryota</taxon>
        <taxon>Metazoa</taxon>
        <taxon>Ecdysozoa</taxon>
        <taxon>Nematoda</taxon>
        <taxon>Enoplea</taxon>
        <taxon>Dorylaimia</taxon>
        <taxon>Dioctophymatida</taxon>
        <taxon>Dioctophymatoidea</taxon>
        <taxon>Soboliphymatidae</taxon>
        <taxon>Soboliphyme</taxon>
    </lineage>
</organism>
<dbReference type="Pfam" id="PF10185">
    <property type="entry name" value="Mesd"/>
    <property type="match status" value="1"/>
</dbReference>
<dbReference type="PANTHER" id="PTHR17600:SF2">
    <property type="entry name" value="LRP CHAPERONE MESD"/>
    <property type="match status" value="1"/>
</dbReference>
<evidence type="ECO:0000313" key="8">
    <source>
        <dbReference type="Proteomes" id="UP000270296"/>
    </source>
</evidence>
<dbReference type="AlphaFoldDB" id="A0A183IZH5"/>
<evidence type="ECO:0000256" key="1">
    <source>
        <dbReference type="ARBA" id="ARBA00004240"/>
    </source>
</evidence>
<dbReference type="Gene3D" id="3.30.70.260">
    <property type="match status" value="1"/>
</dbReference>
<dbReference type="GO" id="GO:0005783">
    <property type="term" value="C:endoplasmic reticulum"/>
    <property type="evidence" value="ECO:0007669"/>
    <property type="project" value="UniProtKB-SubCell"/>
</dbReference>
<name>A0A183IZH5_9BILA</name>
<evidence type="ECO:0000313" key="7">
    <source>
        <dbReference type="EMBL" id="VDP20688.1"/>
    </source>
</evidence>
<dbReference type="GO" id="GO:0016055">
    <property type="term" value="P:Wnt signaling pathway"/>
    <property type="evidence" value="ECO:0007669"/>
    <property type="project" value="UniProtKB-KW"/>
</dbReference>
<comment type="subcellular location">
    <subcellularLocation>
        <location evidence="1">Endoplasmic reticulum</location>
    </subcellularLocation>
</comment>
<dbReference type="WBParaSite" id="SBAD_0000934901-mRNA-1">
    <property type="protein sequence ID" value="SBAD_0000934901-mRNA-1"/>
    <property type="gene ID" value="SBAD_0000934901"/>
</dbReference>
<keyword evidence="5" id="KW-0256">Endoplasmic reticulum</keyword>
<evidence type="ECO:0000256" key="2">
    <source>
        <dbReference type="ARBA" id="ARBA00011068"/>
    </source>
</evidence>
<dbReference type="PANTHER" id="PTHR17600">
    <property type="entry name" value="MESODERM DEVELOPMENT CANDIDATE 2"/>
    <property type="match status" value="1"/>
</dbReference>
<evidence type="ECO:0000256" key="3">
    <source>
        <dbReference type="ARBA" id="ARBA00022687"/>
    </source>
</evidence>
<keyword evidence="8" id="KW-1185">Reference proteome</keyword>
<sequence length="110" mass="12480">MLSAKNNEEMSKIIKKNIPSTVTINLRETLTPTEASTAAEIWVLRMFNNHIVVASQRVSQYEYKFIFADGSRVWDAKPFLLDRDEIVSVKIEGVTYKAKGATLQSSEKEL</sequence>
<proteinExistence type="inferred from homology"/>
<keyword evidence="4" id="KW-0732">Signal</keyword>
<dbReference type="GO" id="GO:0006457">
    <property type="term" value="P:protein folding"/>
    <property type="evidence" value="ECO:0007669"/>
    <property type="project" value="InterPro"/>
</dbReference>
<dbReference type="EMBL" id="UZAM01012219">
    <property type="protein sequence ID" value="VDP20688.1"/>
    <property type="molecule type" value="Genomic_DNA"/>
</dbReference>
<keyword evidence="6" id="KW-0143">Chaperone</keyword>
<dbReference type="Proteomes" id="UP000270296">
    <property type="component" value="Unassembled WGS sequence"/>
</dbReference>
<evidence type="ECO:0000313" key="9">
    <source>
        <dbReference type="WBParaSite" id="SBAD_0000934901-mRNA-1"/>
    </source>
</evidence>